<feature type="compositionally biased region" description="Polar residues" evidence="1">
    <location>
        <begin position="20"/>
        <end position="34"/>
    </location>
</feature>
<reference evidence="2 3" key="1">
    <citation type="journal article" date="2022" name="bioRxiv">
        <title>Genomics of Preaxostyla Flagellates Illuminates Evolutionary Transitions and the Path Towards Mitochondrial Loss.</title>
        <authorList>
            <person name="Novak L.V.F."/>
            <person name="Treitli S.C."/>
            <person name="Pyrih J."/>
            <person name="Halakuc P."/>
            <person name="Pipaliya S.V."/>
            <person name="Vacek V."/>
            <person name="Brzon O."/>
            <person name="Soukal P."/>
            <person name="Eme L."/>
            <person name="Dacks J.B."/>
            <person name="Karnkowska A."/>
            <person name="Elias M."/>
            <person name="Hampl V."/>
        </authorList>
    </citation>
    <scope>NUCLEOTIDE SEQUENCE [LARGE SCALE GENOMIC DNA]</scope>
    <source>
        <strain evidence="2">NAU3</strain>
        <tissue evidence="2">Gut</tissue>
    </source>
</reference>
<organism evidence="2 3">
    <name type="scientific">Blattamonas nauphoetae</name>
    <dbReference type="NCBI Taxonomy" id="2049346"/>
    <lineage>
        <taxon>Eukaryota</taxon>
        <taxon>Metamonada</taxon>
        <taxon>Preaxostyla</taxon>
        <taxon>Oxymonadida</taxon>
        <taxon>Blattamonas</taxon>
    </lineage>
</organism>
<name>A0ABQ9YHG5_9EUKA</name>
<dbReference type="EMBL" id="JARBJD010000007">
    <property type="protein sequence ID" value="KAK2963180.1"/>
    <property type="molecule type" value="Genomic_DNA"/>
</dbReference>
<keyword evidence="3" id="KW-1185">Reference proteome</keyword>
<gene>
    <name evidence="2" type="ORF">BLNAU_1713</name>
</gene>
<comment type="caution">
    <text evidence="2">The sequence shown here is derived from an EMBL/GenBank/DDBJ whole genome shotgun (WGS) entry which is preliminary data.</text>
</comment>
<proteinExistence type="predicted"/>
<evidence type="ECO:0000313" key="3">
    <source>
        <dbReference type="Proteomes" id="UP001281761"/>
    </source>
</evidence>
<accession>A0ABQ9YHG5</accession>
<evidence type="ECO:0000313" key="2">
    <source>
        <dbReference type="EMBL" id="KAK2963180.1"/>
    </source>
</evidence>
<feature type="compositionally biased region" description="Acidic residues" evidence="1">
    <location>
        <begin position="1"/>
        <end position="10"/>
    </location>
</feature>
<dbReference type="Proteomes" id="UP001281761">
    <property type="component" value="Unassembled WGS sequence"/>
</dbReference>
<protein>
    <submittedName>
        <fullName evidence="2">Uncharacterized protein</fullName>
    </submittedName>
</protein>
<evidence type="ECO:0000256" key="1">
    <source>
        <dbReference type="SAM" id="MobiDB-lite"/>
    </source>
</evidence>
<feature type="region of interest" description="Disordered" evidence="1">
    <location>
        <begin position="1"/>
        <end position="34"/>
    </location>
</feature>
<sequence>MKDETQEGDDEQAKIHFNPGLTTQSFGSPTTLSHISPRYRRNFHPFGCNQLSFLKSISCLVVDHVRIYAQLPRVIVLPAEATRTSEGERKEGGGRGASLDVWYHLAGSLEGVGGGREEQVGVRGDWDQV</sequence>